<keyword evidence="4 10" id="KW-0812">Transmembrane</keyword>
<evidence type="ECO:0000256" key="4">
    <source>
        <dbReference type="ARBA" id="ARBA00022692"/>
    </source>
</evidence>
<accession>A0ABP0TDP2</accession>
<feature type="transmembrane region" description="Helical" evidence="10">
    <location>
        <begin position="96"/>
        <end position="117"/>
    </location>
</feature>
<evidence type="ECO:0000256" key="2">
    <source>
        <dbReference type="ARBA" id="ARBA00007079"/>
    </source>
</evidence>
<name>A0ABP0TDP2_9BRYO</name>
<evidence type="ECO:0000256" key="1">
    <source>
        <dbReference type="ARBA" id="ARBA00004141"/>
    </source>
</evidence>
<protein>
    <recommendedName>
        <fullName evidence="13">Aluminum-activated malate transporter</fullName>
    </recommendedName>
</protein>
<evidence type="ECO:0000256" key="5">
    <source>
        <dbReference type="ARBA" id="ARBA00022989"/>
    </source>
</evidence>
<keyword evidence="5 10" id="KW-1133">Transmembrane helix</keyword>
<keyword evidence="12" id="KW-1185">Reference proteome</keyword>
<dbReference type="Pfam" id="PF11744">
    <property type="entry name" value="ALMT"/>
    <property type="match status" value="1"/>
</dbReference>
<feature type="transmembrane region" description="Helical" evidence="10">
    <location>
        <begin position="177"/>
        <end position="195"/>
    </location>
</feature>
<comment type="similarity">
    <text evidence="2">Belongs to the aromatic acid exporter (TC 2.A.85) family.</text>
</comment>
<evidence type="ECO:0000256" key="10">
    <source>
        <dbReference type="SAM" id="Phobius"/>
    </source>
</evidence>
<evidence type="ECO:0000256" key="6">
    <source>
        <dbReference type="ARBA" id="ARBA00023065"/>
    </source>
</evidence>
<feature type="transmembrane region" description="Helical" evidence="10">
    <location>
        <begin position="201"/>
        <end position="219"/>
    </location>
</feature>
<feature type="transmembrane region" description="Helical" evidence="10">
    <location>
        <begin position="151"/>
        <end position="170"/>
    </location>
</feature>
<organism evidence="11 12">
    <name type="scientific">Sphagnum troendelagicum</name>
    <dbReference type="NCBI Taxonomy" id="128251"/>
    <lineage>
        <taxon>Eukaryota</taxon>
        <taxon>Viridiplantae</taxon>
        <taxon>Streptophyta</taxon>
        <taxon>Embryophyta</taxon>
        <taxon>Bryophyta</taxon>
        <taxon>Sphagnophytina</taxon>
        <taxon>Sphagnopsida</taxon>
        <taxon>Sphagnales</taxon>
        <taxon>Sphagnaceae</taxon>
        <taxon>Sphagnum</taxon>
    </lineage>
</organism>
<proteinExistence type="inferred from homology"/>
<comment type="subcellular location">
    <subcellularLocation>
        <location evidence="1">Membrane</location>
        <topology evidence="1">Multi-pass membrane protein</topology>
    </subcellularLocation>
</comment>
<feature type="transmembrane region" description="Helical" evidence="10">
    <location>
        <begin position="231"/>
        <end position="252"/>
    </location>
</feature>
<evidence type="ECO:0008006" key="13">
    <source>
        <dbReference type="Google" id="ProtNLM"/>
    </source>
</evidence>
<dbReference type="Proteomes" id="UP001497512">
    <property type="component" value="Chromosome 1"/>
</dbReference>
<reference evidence="11 12" key="1">
    <citation type="submission" date="2024-02" db="EMBL/GenBank/DDBJ databases">
        <authorList>
            <consortium name="ELIXIR-Norway"/>
            <consortium name="Elixir Norway"/>
        </authorList>
    </citation>
    <scope>NUCLEOTIDE SEQUENCE [LARGE SCALE GENOMIC DNA]</scope>
</reference>
<sequence>MEDGGAVRLSRPLLQYSNSCEEEHKSLLGSLQTGKHGLLAAAASHTGLSYARTRSLLRQRETRKAKEPTESIIWKVLMWPIIKLKEIERFKSPVTLPVKAGLAALIAGLLCFAPGFLRPLNKNGVWAVITVDIVLETNVGLTFSKGVNRTLGTSLAAALALAVDIIGNLLGAYENHFLLFCTFLGGAIPTVFKFRQPFKDRWNYAVVMSMITFHLLILTQSDPNSKMRLPIIRFATIAIGFVVATVVNVVLLPNFAGNNVNNLLATNFERAGNVVEKCVQVYCKGTVLDDFPDILRHAANDDLHASFHEILSTDSELEKLLTAAKFEPPHGKFFFRYPWHIYEEVSENLRFAFYDVVALDACLRAEIQAPLNLRGMFETEFLALGKECGDVFRTLARMMHNMEHVDSQQILERAEEVAILLQHNIAKYADVLLGGAPCPAVSHENDLSHSTGRSLAGSLHMTHVPSEPSDNSLHGWSCPETVYEDNPDMHRAEQQQEQREDTDQKENKIKRKGPKLEGRAGEFLKRRGSISDHWDLTVQRLAALSLLKFASILIEIAAKAKFLVSVVDDLAVKARFDHSELGHSKSSAEFDSLFGSV</sequence>
<keyword evidence="8" id="KW-0407">Ion channel</keyword>
<feature type="region of interest" description="Disordered" evidence="9">
    <location>
        <begin position="459"/>
        <end position="517"/>
    </location>
</feature>
<dbReference type="EMBL" id="OZ019893">
    <property type="protein sequence ID" value="CAK9190642.1"/>
    <property type="molecule type" value="Genomic_DNA"/>
</dbReference>
<feature type="compositionally biased region" description="Basic and acidic residues" evidence="9">
    <location>
        <begin position="487"/>
        <end position="507"/>
    </location>
</feature>
<evidence type="ECO:0000256" key="7">
    <source>
        <dbReference type="ARBA" id="ARBA00023136"/>
    </source>
</evidence>
<dbReference type="PANTHER" id="PTHR31086">
    <property type="entry name" value="ALUMINUM-ACTIVATED MALATE TRANSPORTER 10"/>
    <property type="match status" value="1"/>
</dbReference>
<evidence type="ECO:0000256" key="8">
    <source>
        <dbReference type="ARBA" id="ARBA00023303"/>
    </source>
</evidence>
<evidence type="ECO:0000313" key="11">
    <source>
        <dbReference type="EMBL" id="CAK9190642.1"/>
    </source>
</evidence>
<keyword evidence="3" id="KW-0813">Transport</keyword>
<evidence type="ECO:0000256" key="3">
    <source>
        <dbReference type="ARBA" id="ARBA00022448"/>
    </source>
</evidence>
<evidence type="ECO:0000256" key="9">
    <source>
        <dbReference type="SAM" id="MobiDB-lite"/>
    </source>
</evidence>
<gene>
    <name evidence="11" type="ORF">CSSPTR1EN2_LOCUS992</name>
</gene>
<evidence type="ECO:0000313" key="12">
    <source>
        <dbReference type="Proteomes" id="UP001497512"/>
    </source>
</evidence>
<keyword evidence="6" id="KW-0406">Ion transport</keyword>
<keyword evidence="7 10" id="KW-0472">Membrane</keyword>
<dbReference type="InterPro" id="IPR020966">
    <property type="entry name" value="ALMT"/>
</dbReference>